<keyword evidence="3" id="KW-1185">Reference proteome</keyword>
<evidence type="ECO:0000313" key="2">
    <source>
        <dbReference type="EMBL" id="KZV85397.1"/>
    </source>
</evidence>
<proteinExistence type="predicted"/>
<reference evidence="2 3" key="1">
    <citation type="journal article" date="2016" name="Mol. Biol. Evol.">
        <title>Comparative Genomics of Early-Diverging Mushroom-Forming Fungi Provides Insights into the Origins of Lignocellulose Decay Capabilities.</title>
        <authorList>
            <person name="Nagy L.G."/>
            <person name="Riley R."/>
            <person name="Tritt A."/>
            <person name="Adam C."/>
            <person name="Daum C."/>
            <person name="Floudas D."/>
            <person name="Sun H."/>
            <person name="Yadav J.S."/>
            <person name="Pangilinan J."/>
            <person name="Larsson K.H."/>
            <person name="Matsuura K."/>
            <person name="Barry K."/>
            <person name="Labutti K."/>
            <person name="Kuo R."/>
            <person name="Ohm R.A."/>
            <person name="Bhattacharya S.S."/>
            <person name="Shirouzu T."/>
            <person name="Yoshinaga Y."/>
            <person name="Martin F.M."/>
            <person name="Grigoriev I.V."/>
            <person name="Hibbett D.S."/>
        </authorList>
    </citation>
    <scope>NUCLEOTIDE SEQUENCE [LARGE SCALE GENOMIC DNA]</scope>
    <source>
        <strain evidence="2 3">HHB12029</strain>
    </source>
</reference>
<dbReference type="EMBL" id="KV426190">
    <property type="protein sequence ID" value="KZV85397.1"/>
    <property type="molecule type" value="Genomic_DNA"/>
</dbReference>
<gene>
    <name evidence="2" type="ORF">EXIGLDRAFT_257418</name>
</gene>
<keyword evidence="1" id="KW-0732">Signal</keyword>
<organism evidence="2 3">
    <name type="scientific">Exidia glandulosa HHB12029</name>
    <dbReference type="NCBI Taxonomy" id="1314781"/>
    <lineage>
        <taxon>Eukaryota</taxon>
        <taxon>Fungi</taxon>
        <taxon>Dikarya</taxon>
        <taxon>Basidiomycota</taxon>
        <taxon>Agaricomycotina</taxon>
        <taxon>Agaricomycetes</taxon>
        <taxon>Auriculariales</taxon>
        <taxon>Exidiaceae</taxon>
        <taxon>Exidia</taxon>
    </lineage>
</organism>
<sequence>MVTTVPAFCCPALSLATCSPIACVCDLDVAAPRCAVSCSCAAYYVALSARAPRANTVDVSESGMENLRWKGFRMASMGSAVQCGRRLCLLFRLRVWLLCRSHKISNLDTMMLLTTSSLVVVQP</sequence>
<dbReference type="Proteomes" id="UP000077266">
    <property type="component" value="Unassembled WGS sequence"/>
</dbReference>
<feature type="chain" id="PRO_5007856841" description="Secreted protein" evidence="1">
    <location>
        <begin position="17"/>
        <end position="123"/>
    </location>
</feature>
<accession>A0A165DUN5</accession>
<name>A0A165DUN5_EXIGL</name>
<dbReference type="AlphaFoldDB" id="A0A165DUN5"/>
<evidence type="ECO:0000256" key="1">
    <source>
        <dbReference type="SAM" id="SignalP"/>
    </source>
</evidence>
<feature type="signal peptide" evidence="1">
    <location>
        <begin position="1"/>
        <end position="16"/>
    </location>
</feature>
<evidence type="ECO:0008006" key="4">
    <source>
        <dbReference type="Google" id="ProtNLM"/>
    </source>
</evidence>
<evidence type="ECO:0000313" key="3">
    <source>
        <dbReference type="Proteomes" id="UP000077266"/>
    </source>
</evidence>
<dbReference type="InParanoid" id="A0A165DUN5"/>
<protein>
    <recommendedName>
        <fullName evidence="4">Secreted protein</fullName>
    </recommendedName>
</protein>